<dbReference type="AlphaFoldDB" id="A0AAW2PJE1"/>
<dbReference type="PANTHER" id="PTHR34222:SF99">
    <property type="entry name" value="PROTEIN, PUTATIVE-RELATED"/>
    <property type="match status" value="1"/>
</dbReference>
<sequence>MYLKPPAMRTCGKCICGSNKAKVDEVLGSQLIQFLMGLSEAYDNIGSQILVLDPLLDVNKAYSMVSRVERQRQVNMEFAEVADQTTFQVKGYGGNISYINKKVPVDKRNLMCEYCHKLVHNKDSCFKIHGVPDWYKELTDQRKKPSPTNRAYAAITPESVRKVAQITGNRGSDLIFNLIKALRLVQNKTP</sequence>
<protein>
    <submittedName>
        <fullName evidence="1">Uncharacterized protein</fullName>
    </submittedName>
</protein>
<name>A0AAW2PJE1_SESRA</name>
<reference evidence="1" key="1">
    <citation type="submission" date="2020-06" db="EMBL/GenBank/DDBJ databases">
        <authorList>
            <person name="Li T."/>
            <person name="Hu X."/>
            <person name="Zhang T."/>
            <person name="Song X."/>
            <person name="Zhang H."/>
            <person name="Dai N."/>
            <person name="Sheng W."/>
            <person name="Hou X."/>
            <person name="Wei L."/>
        </authorList>
    </citation>
    <scope>NUCLEOTIDE SEQUENCE</scope>
    <source>
        <strain evidence="1">G02</strain>
        <tissue evidence="1">Leaf</tissue>
    </source>
</reference>
<gene>
    <name evidence="1" type="ORF">Sradi_4085600</name>
</gene>
<organism evidence="1">
    <name type="scientific">Sesamum radiatum</name>
    <name type="common">Black benniseed</name>
    <dbReference type="NCBI Taxonomy" id="300843"/>
    <lineage>
        <taxon>Eukaryota</taxon>
        <taxon>Viridiplantae</taxon>
        <taxon>Streptophyta</taxon>
        <taxon>Embryophyta</taxon>
        <taxon>Tracheophyta</taxon>
        <taxon>Spermatophyta</taxon>
        <taxon>Magnoliopsida</taxon>
        <taxon>eudicotyledons</taxon>
        <taxon>Gunneridae</taxon>
        <taxon>Pentapetalae</taxon>
        <taxon>asterids</taxon>
        <taxon>lamiids</taxon>
        <taxon>Lamiales</taxon>
        <taxon>Pedaliaceae</taxon>
        <taxon>Sesamum</taxon>
    </lineage>
</organism>
<dbReference type="PANTHER" id="PTHR34222">
    <property type="entry name" value="GAG_PRE-INTEGRS DOMAIN-CONTAINING PROTEIN"/>
    <property type="match status" value="1"/>
</dbReference>
<reference evidence="1" key="2">
    <citation type="journal article" date="2024" name="Plant">
        <title>Genomic evolution and insights into agronomic trait innovations of Sesamum species.</title>
        <authorList>
            <person name="Miao H."/>
            <person name="Wang L."/>
            <person name="Qu L."/>
            <person name="Liu H."/>
            <person name="Sun Y."/>
            <person name="Le M."/>
            <person name="Wang Q."/>
            <person name="Wei S."/>
            <person name="Zheng Y."/>
            <person name="Lin W."/>
            <person name="Duan Y."/>
            <person name="Cao H."/>
            <person name="Xiong S."/>
            <person name="Wang X."/>
            <person name="Wei L."/>
            <person name="Li C."/>
            <person name="Ma Q."/>
            <person name="Ju M."/>
            <person name="Zhao R."/>
            <person name="Li G."/>
            <person name="Mu C."/>
            <person name="Tian Q."/>
            <person name="Mei H."/>
            <person name="Zhang T."/>
            <person name="Gao T."/>
            <person name="Zhang H."/>
        </authorList>
    </citation>
    <scope>NUCLEOTIDE SEQUENCE</scope>
    <source>
        <strain evidence="1">G02</strain>
    </source>
</reference>
<evidence type="ECO:0000313" key="1">
    <source>
        <dbReference type="EMBL" id="KAL0356387.1"/>
    </source>
</evidence>
<dbReference type="EMBL" id="JACGWJ010000017">
    <property type="protein sequence ID" value="KAL0356387.1"/>
    <property type="molecule type" value="Genomic_DNA"/>
</dbReference>
<accession>A0AAW2PJE1</accession>
<proteinExistence type="predicted"/>
<comment type="caution">
    <text evidence="1">The sequence shown here is derived from an EMBL/GenBank/DDBJ whole genome shotgun (WGS) entry which is preliminary data.</text>
</comment>